<reference evidence="6 7" key="1">
    <citation type="submission" date="2019-04" db="EMBL/GenBank/DDBJ databases">
        <title>Psychroflexus halotolerans sp. nov., isolated from a marine solar saltern.</title>
        <authorList>
            <person name="Feng X."/>
        </authorList>
    </citation>
    <scope>NUCLEOTIDE SEQUENCE [LARGE SCALE GENOMIC DNA]</scope>
    <source>
        <strain evidence="6 7">WDS2C27</strain>
    </source>
</reference>
<dbReference type="AlphaFoldDB" id="A0A4U5TNM2"/>
<dbReference type="OrthoDB" id="9815002at2"/>
<keyword evidence="4" id="KW-0472">Membrane</keyword>
<protein>
    <submittedName>
        <fullName evidence="6">Transporter substrate-binding domain-containing protein</fullName>
    </submittedName>
</protein>
<evidence type="ECO:0000313" key="7">
    <source>
        <dbReference type="Proteomes" id="UP000306552"/>
    </source>
</evidence>
<dbReference type="SUPFAM" id="SSF53850">
    <property type="entry name" value="Periplasmic binding protein-like II"/>
    <property type="match status" value="1"/>
</dbReference>
<evidence type="ECO:0000256" key="3">
    <source>
        <dbReference type="ARBA" id="ARBA00022729"/>
    </source>
</evidence>
<evidence type="ECO:0000256" key="2">
    <source>
        <dbReference type="ARBA" id="ARBA00007734"/>
    </source>
</evidence>
<dbReference type="Proteomes" id="UP000306552">
    <property type="component" value="Unassembled WGS sequence"/>
</dbReference>
<dbReference type="PROSITE" id="PS51257">
    <property type="entry name" value="PROKAR_LIPOPROTEIN"/>
    <property type="match status" value="1"/>
</dbReference>
<evidence type="ECO:0000256" key="4">
    <source>
        <dbReference type="ARBA" id="ARBA00023237"/>
    </source>
</evidence>
<dbReference type="InterPro" id="IPR008258">
    <property type="entry name" value="Transglycosylase_SLT_dom_1"/>
</dbReference>
<accession>A0A4U5TNM2</accession>
<dbReference type="PROSITE" id="PS00922">
    <property type="entry name" value="TRANSGLYCOSYLASE"/>
    <property type="match status" value="1"/>
</dbReference>
<dbReference type="EMBL" id="SWMU01000005">
    <property type="protein sequence ID" value="TKS55476.1"/>
    <property type="molecule type" value="Genomic_DNA"/>
</dbReference>
<dbReference type="InterPro" id="IPR000189">
    <property type="entry name" value="Transglyc_AS"/>
</dbReference>
<dbReference type="InterPro" id="IPR001638">
    <property type="entry name" value="Solute-binding_3/MltF_N"/>
</dbReference>
<keyword evidence="4" id="KW-0998">Cell outer membrane</keyword>
<dbReference type="GO" id="GO:0000270">
    <property type="term" value="P:peptidoglycan metabolic process"/>
    <property type="evidence" value="ECO:0007669"/>
    <property type="project" value="InterPro"/>
</dbReference>
<dbReference type="SUPFAM" id="SSF53955">
    <property type="entry name" value="Lysozyme-like"/>
    <property type="match status" value="1"/>
</dbReference>
<proteinExistence type="inferred from homology"/>
<dbReference type="Pfam" id="PF01464">
    <property type="entry name" value="SLT"/>
    <property type="match status" value="1"/>
</dbReference>
<comment type="similarity">
    <text evidence="2">Belongs to the transglycosylase Slt family.</text>
</comment>
<comment type="subcellular location">
    <subcellularLocation>
        <location evidence="1">Cell outer membrane</location>
        <topology evidence="1">Peripheral membrane protein</topology>
    </subcellularLocation>
</comment>
<dbReference type="RefSeq" id="WP_138932661.1">
    <property type="nucleotide sequence ID" value="NZ_SWMU01000005.1"/>
</dbReference>
<dbReference type="Gene3D" id="1.10.530.10">
    <property type="match status" value="1"/>
</dbReference>
<dbReference type="GO" id="GO:0008933">
    <property type="term" value="F:peptidoglycan lytic transglycosylase activity"/>
    <property type="evidence" value="ECO:0007669"/>
    <property type="project" value="InterPro"/>
</dbReference>
<keyword evidence="7" id="KW-1185">Reference proteome</keyword>
<dbReference type="GO" id="GO:0009279">
    <property type="term" value="C:cell outer membrane"/>
    <property type="evidence" value="ECO:0007669"/>
    <property type="project" value="UniProtKB-SubCell"/>
</dbReference>
<evidence type="ECO:0000313" key="6">
    <source>
        <dbReference type="EMBL" id="TKS55476.1"/>
    </source>
</evidence>
<keyword evidence="3" id="KW-0732">Signal</keyword>
<evidence type="ECO:0000259" key="5">
    <source>
        <dbReference type="SMART" id="SM00062"/>
    </source>
</evidence>
<dbReference type="Gene3D" id="3.40.190.10">
    <property type="entry name" value="Periplasmic binding protein-like II"/>
    <property type="match status" value="2"/>
</dbReference>
<dbReference type="InterPro" id="IPR023346">
    <property type="entry name" value="Lysozyme-like_dom_sf"/>
</dbReference>
<dbReference type="CDD" id="cd01009">
    <property type="entry name" value="PBP2_YfhD_N"/>
    <property type="match status" value="1"/>
</dbReference>
<name>A0A4U5TNM2_9FLAO</name>
<comment type="caution">
    <text evidence="6">The sequence shown here is derived from an EMBL/GenBank/DDBJ whole genome shotgun (WGS) entry which is preliminary data.</text>
</comment>
<dbReference type="Pfam" id="PF00497">
    <property type="entry name" value="SBP_bac_3"/>
    <property type="match status" value="1"/>
</dbReference>
<gene>
    <name evidence="6" type="ORF">FCN74_11020</name>
</gene>
<dbReference type="PANTHER" id="PTHR35936">
    <property type="entry name" value="MEMBRANE-BOUND LYTIC MUREIN TRANSGLYCOSYLASE F"/>
    <property type="match status" value="1"/>
</dbReference>
<dbReference type="SMART" id="SM00062">
    <property type="entry name" value="PBPb"/>
    <property type="match status" value="1"/>
</dbReference>
<evidence type="ECO:0000256" key="1">
    <source>
        <dbReference type="ARBA" id="ARBA00004339"/>
    </source>
</evidence>
<sequence>MRLKIFFSLILLILLSCNDDNTFNGTELSKNRKFKDIVESGRIRAITTYSGTTYFLYRGRPMGFEYEILKKFAEDLNLELEIVIAKDENDLIKMLNKNEGDIIAYGYTITEERQKKIDFSIPLYLSHQVLIQKKPENWRRMKLHNIKEQLITNPVELIGDTVSVKRNSSYAQRLLNLSEEIGGKIYIDTIPGQMTTDEIFKNVAEGKIKYSIVDQNVASIYASDYPILDISTKMSFSQRIAWGLRKNSEQLKDTLNHWLKRAKKTVDYHVIYNKYFKNRRSFRKRVKSEFYSLNEQKISPYDDLIQKYATEIGWDWRLIASIVYQESQFRPSNKSWAGASGLMQIMPKTAEELKITNPTDPEQSLRGGTRYLSQMWQAHETIPDSIQRIKFTLASYNAGLYHIKDAQRLAAHLDLDPLKWDKNAEDALLKLNKPEYYKKDFIKYGYVRAKEPYKYVKEIFKRYEQYKTFIDKTPPGK</sequence>
<organism evidence="6 7">
    <name type="scientific">Mesohalobacter halotolerans</name>
    <dbReference type="NCBI Taxonomy" id="1883405"/>
    <lineage>
        <taxon>Bacteria</taxon>
        <taxon>Pseudomonadati</taxon>
        <taxon>Bacteroidota</taxon>
        <taxon>Flavobacteriia</taxon>
        <taxon>Flavobacteriales</taxon>
        <taxon>Flavobacteriaceae</taxon>
        <taxon>Mesohalobacter</taxon>
    </lineage>
</organism>
<dbReference type="CDD" id="cd13403">
    <property type="entry name" value="MLTF-like"/>
    <property type="match status" value="1"/>
</dbReference>
<feature type="domain" description="Solute-binding protein family 3/N-terminal" evidence="5">
    <location>
        <begin position="42"/>
        <end position="279"/>
    </location>
</feature>